<comment type="caution">
    <text evidence="2">The sequence shown here is derived from an EMBL/GenBank/DDBJ whole genome shotgun (WGS) entry which is preliminary data.</text>
</comment>
<name>A0A9N7N4I9_STRHE</name>
<proteinExistence type="predicted"/>
<protein>
    <recommendedName>
        <fullName evidence="4">Pollen Ole e 1 allergen and extensin family protein</fullName>
    </recommendedName>
</protein>
<evidence type="ECO:0000313" key="3">
    <source>
        <dbReference type="Proteomes" id="UP001153555"/>
    </source>
</evidence>
<keyword evidence="3" id="KW-1185">Reference proteome</keyword>
<evidence type="ECO:0000313" key="2">
    <source>
        <dbReference type="EMBL" id="CAA0822412.1"/>
    </source>
</evidence>
<feature type="signal peptide" evidence="1">
    <location>
        <begin position="1"/>
        <end position="26"/>
    </location>
</feature>
<evidence type="ECO:0000256" key="1">
    <source>
        <dbReference type="SAM" id="SignalP"/>
    </source>
</evidence>
<dbReference type="Proteomes" id="UP001153555">
    <property type="component" value="Unassembled WGS sequence"/>
</dbReference>
<dbReference type="OrthoDB" id="903545at2759"/>
<gene>
    <name evidence="2" type="ORF">SHERM_19885</name>
</gene>
<reference evidence="2" key="1">
    <citation type="submission" date="2019-12" db="EMBL/GenBank/DDBJ databases">
        <authorList>
            <person name="Scholes J."/>
        </authorList>
    </citation>
    <scope>NUCLEOTIDE SEQUENCE</scope>
</reference>
<accession>A0A9N7N4I9</accession>
<dbReference type="AlphaFoldDB" id="A0A9N7N4I9"/>
<sequence length="151" mass="15520">MAQNCDSALFLVALLLFVASKPLAHAQLPIRPLNVTGQICCTSTGNCPGQGVPRVVVSLNCTILNSTITLGRNTTNANGTFSISVPAVVGTVGSLPLLPCTVSTSLSINRVVCPVLSTINSTLVSALRPITIVLGLVQNATATGFFNVTLT</sequence>
<dbReference type="EMBL" id="CACSLK010023397">
    <property type="protein sequence ID" value="CAA0822412.1"/>
    <property type="molecule type" value="Genomic_DNA"/>
</dbReference>
<organism evidence="2 3">
    <name type="scientific">Striga hermonthica</name>
    <name type="common">Purple witchweed</name>
    <name type="synonym">Buchnera hermonthica</name>
    <dbReference type="NCBI Taxonomy" id="68872"/>
    <lineage>
        <taxon>Eukaryota</taxon>
        <taxon>Viridiplantae</taxon>
        <taxon>Streptophyta</taxon>
        <taxon>Embryophyta</taxon>
        <taxon>Tracheophyta</taxon>
        <taxon>Spermatophyta</taxon>
        <taxon>Magnoliopsida</taxon>
        <taxon>eudicotyledons</taxon>
        <taxon>Gunneridae</taxon>
        <taxon>Pentapetalae</taxon>
        <taxon>asterids</taxon>
        <taxon>lamiids</taxon>
        <taxon>Lamiales</taxon>
        <taxon>Orobanchaceae</taxon>
        <taxon>Buchnereae</taxon>
        <taxon>Striga</taxon>
    </lineage>
</organism>
<evidence type="ECO:0008006" key="4">
    <source>
        <dbReference type="Google" id="ProtNLM"/>
    </source>
</evidence>
<keyword evidence="1" id="KW-0732">Signal</keyword>
<feature type="chain" id="PRO_5040501806" description="Pollen Ole e 1 allergen and extensin family protein" evidence="1">
    <location>
        <begin position="27"/>
        <end position="151"/>
    </location>
</feature>